<organism evidence="2">
    <name type="scientific">Ignavibacterium album</name>
    <dbReference type="NCBI Taxonomy" id="591197"/>
    <lineage>
        <taxon>Bacteria</taxon>
        <taxon>Pseudomonadati</taxon>
        <taxon>Ignavibacteriota</taxon>
        <taxon>Ignavibacteria</taxon>
        <taxon>Ignavibacteriales</taxon>
        <taxon>Ignavibacteriaceae</taxon>
        <taxon>Ignavibacterium</taxon>
    </lineage>
</organism>
<protein>
    <submittedName>
        <fullName evidence="2">PIN domain-containing protein</fullName>
    </submittedName>
</protein>
<gene>
    <name evidence="2" type="ORF">ENS56_00845</name>
</gene>
<dbReference type="InterPro" id="IPR002716">
    <property type="entry name" value="PIN_dom"/>
</dbReference>
<reference evidence="2" key="1">
    <citation type="journal article" date="2020" name="mSystems">
        <title>Genome- and Community-Level Interaction Insights into Carbon Utilization and Element Cycling Functions of Hydrothermarchaeota in Hydrothermal Sediment.</title>
        <authorList>
            <person name="Zhou Z."/>
            <person name="Liu Y."/>
            <person name="Xu W."/>
            <person name="Pan J."/>
            <person name="Luo Z.H."/>
            <person name="Li M."/>
        </authorList>
    </citation>
    <scope>NUCLEOTIDE SEQUENCE [LARGE SCALE GENOMIC DNA]</scope>
    <source>
        <strain evidence="2">SpSt-500</strain>
    </source>
</reference>
<feature type="domain" description="PIN" evidence="1">
    <location>
        <begin position="6"/>
        <end position="108"/>
    </location>
</feature>
<proteinExistence type="predicted"/>
<dbReference type="EMBL" id="DSVI01000004">
    <property type="protein sequence ID" value="HGT46565.1"/>
    <property type="molecule type" value="Genomic_DNA"/>
</dbReference>
<comment type="caution">
    <text evidence="2">The sequence shown here is derived from an EMBL/GenBank/DDBJ whole genome shotgun (WGS) entry which is preliminary data.</text>
</comment>
<dbReference type="Pfam" id="PF01850">
    <property type="entry name" value="PIN"/>
    <property type="match status" value="1"/>
</dbReference>
<dbReference type="Gene3D" id="3.40.50.1010">
    <property type="entry name" value="5'-nuclease"/>
    <property type="match status" value="1"/>
</dbReference>
<evidence type="ECO:0000313" key="2">
    <source>
        <dbReference type="EMBL" id="HGT46565.1"/>
    </source>
</evidence>
<dbReference type="AlphaFoldDB" id="A0A832DIH2"/>
<accession>A0A832DIH2</accession>
<name>A0A832DIH2_9BACT</name>
<dbReference type="InterPro" id="IPR029060">
    <property type="entry name" value="PIN-like_dom_sf"/>
</dbReference>
<sequence>MTNKHYLVDTDILYDHLIHNNKNKNSFLTSLMTKGECFTTILNASELYFSATTEEQRIAIRKLLYGLKVLGLNSRYALDIPQYSDRFNNYRECLFYIVAEKNNLIIATKTLEKYKVGKVKVVSQLKSNRKTKK</sequence>
<dbReference type="SUPFAM" id="SSF88723">
    <property type="entry name" value="PIN domain-like"/>
    <property type="match status" value="1"/>
</dbReference>
<evidence type="ECO:0000259" key="1">
    <source>
        <dbReference type="Pfam" id="PF01850"/>
    </source>
</evidence>